<dbReference type="AlphaFoldDB" id="N6SW62"/>
<dbReference type="Proteomes" id="UP000030742">
    <property type="component" value="Unassembled WGS sequence"/>
</dbReference>
<proteinExistence type="predicted"/>
<feature type="non-terminal residue" evidence="2">
    <location>
        <position position="1"/>
    </location>
</feature>
<accession>N6SW62</accession>
<protein>
    <submittedName>
        <fullName evidence="2">Uncharacterized protein</fullName>
    </submittedName>
</protein>
<evidence type="ECO:0000256" key="1">
    <source>
        <dbReference type="SAM" id="MobiDB-lite"/>
    </source>
</evidence>
<evidence type="ECO:0000313" key="2">
    <source>
        <dbReference type="EMBL" id="ENN71999.1"/>
    </source>
</evidence>
<evidence type="ECO:0000313" key="4">
    <source>
        <dbReference type="Proteomes" id="UP000030742"/>
    </source>
</evidence>
<feature type="region of interest" description="Disordered" evidence="1">
    <location>
        <begin position="211"/>
        <end position="235"/>
    </location>
</feature>
<dbReference type="EMBL" id="KB632281">
    <property type="protein sequence ID" value="ERL91337.1"/>
    <property type="molecule type" value="Genomic_DNA"/>
</dbReference>
<reference evidence="2 4" key="1">
    <citation type="journal article" date="2013" name="Genome Biol.">
        <title>Draft genome of the mountain pine beetle, Dendroctonus ponderosae Hopkins, a major forest pest.</title>
        <authorList>
            <person name="Keeling C.I."/>
            <person name="Yuen M.M."/>
            <person name="Liao N.Y."/>
            <person name="Docking T.R."/>
            <person name="Chan S.K."/>
            <person name="Taylor G.A."/>
            <person name="Palmquist D.L."/>
            <person name="Jackman S.D."/>
            <person name="Nguyen A."/>
            <person name="Li M."/>
            <person name="Henderson H."/>
            <person name="Janes J.K."/>
            <person name="Zhao Y."/>
            <person name="Pandoh P."/>
            <person name="Moore R."/>
            <person name="Sperling F.A."/>
            <person name="Huber D.P."/>
            <person name="Birol I."/>
            <person name="Jones S.J."/>
            <person name="Bohlmann J."/>
        </authorList>
    </citation>
    <scope>NUCLEOTIDE SEQUENCE</scope>
</reference>
<sequence>MSMTGIRSVNQYRVFNSYQFKVHRRDIDKKQSNKIEFARFDRCGRNAPKLVHKHVLPLADGTVIGIVQTLPKTAGMEHVLTGSHSGAFHRAQADGTNIVAIFDFLKSGTTKLAQHRLLTFQRPQTVEDGVFDFEVDGDVEGEEGEVELAQEHQADRHQHRPTNCVEAEKNWRVELFQRFQGLDLHAHVVRPGDEGVEGSGTIVFQPLLQTEHQEHERDGDDERDGFGPLQDDLRS</sequence>
<dbReference type="HOGENOM" id="CLU_1181273_0_0_1"/>
<feature type="compositionally biased region" description="Basic and acidic residues" evidence="1">
    <location>
        <begin position="211"/>
        <end position="220"/>
    </location>
</feature>
<evidence type="ECO:0000313" key="3">
    <source>
        <dbReference type="EMBL" id="ERL91337.1"/>
    </source>
</evidence>
<name>N6SW62_DENPD</name>
<dbReference type="EMBL" id="KB741247">
    <property type="protein sequence ID" value="ENN71999.1"/>
    <property type="molecule type" value="Genomic_DNA"/>
</dbReference>
<organism evidence="2">
    <name type="scientific">Dendroctonus ponderosae</name>
    <name type="common">Mountain pine beetle</name>
    <dbReference type="NCBI Taxonomy" id="77166"/>
    <lineage>
        <taxon>Eukaryota</taxon>
        <taxon>Metazoa</taxon>
        <taxon>Ecdysozoa</taxon>
        <taxon>Arthropoda</taxon>
        <taxon>Hexapoda</taxon>
        <taxon>Insecta</taxon>
        <taxon>Pterygota</taxon>
        <taxon>Neoptera</taxon>
        <taxon>Endopterygota</taxon>
        <taxon>Coleoptera</taxon>
        <taxon>Polyphaga</taxon>
        <taxon>Cucujiformia</taxon>
        <taxon>Curculionidae</taxon>
        <taxon>Scolytinae</taxon>
        <taxon>Dendroctonus</taxon>
    </lineage>
</organism>
<gene>
    <name evidence="3" type="ORF">D910_08669</name>
    <name evidence="2" type="ORF">YQE_11290</name>
</gene>